<sequence length="125" mass="14792">MKYNINKRNNKYNKRKVGQEREKQAAVFLEKNGYHIITFNYRNRIGEIDIIARDKESIVFVEVKYRSSARYGWPEEAVDYKKQKNIIAVANYFIMSNNLVDVPMRFDVVSILNNKIEHIQNAFGV</sequence>
<accession>A0A1H3GTI5</accession>
<dbReference type="HAMAP" id="MF_00048">
    <property type="entry name" value="UPF0102"/>
    <property type="match status" value="1"/>
</dbReference>
<dbReference type="Proteomes" id="UP000183918">
    <property type="component" value="Unassembled WGS sequence"/>
</dbReference>
<keyword evidence="3" id="KW-0255">Endonuclease</keyword>
<dbReference type="Pfam" id="PF02021">
    <property type="entry name" value="UPF0102"/>
    <property type="match status" value="1"/>
</dbReference>
<dbReference type="GO" id="GO:0004519">
    <property type="term" value="F:endonuclease activity"/>
    <property type="evidence" value="ECO:0007669"/>
    <property type="project" value="UniProtKB-KW"/>
</dbReference>
<dbReference type="PANTHER" id="PTHR34039">
    <property type="entry name" value="UPF0102 PROTEIN YRAN"/>
    <property type="match status" value="1"/>
</dbReference>
<evidence type="ECO:0000256" key="1">
    <source>
        <dbReference type="ARBA" id="ARBA00006738"/>
    </source>
</evidence>
<dbReference type="InterPro" id="IPR003509">
    <property type="entry name" value="UPF0102_YraN-like"/>
</dbReference>
<protein>
    <recommendedName>
        <fullName evidence="2">UPF0102 protein SAMN02910414_00656</fullName>
    </recommendedName>
</protein>
<dbReference type="AlphaFoldDB" id="A0A1H3GTI5"/>
<proteinExistence type="inferred from homology"/>
<evidence type="ECO:0000313" key="4">
    <source>
        <dbReference type="Proteomes" id="UP000183918"/>
    </source>
</evidence>
<dbReference type="CDD" id="cd20736">
    <property type="entry name" value="PoNe_Nuclease"/>
    <property type="match status" value="1"/>
</dbReference>
<dbReference type="InterPro" id="IPR011335">
    <property type="entry name" value="Restrct_endonuc-II-like"/>
</dbReference>
<dbReference type="EMBL" id="FNPG01000007">
    <property type="protein sequence ID" value="SDY06581.1"/>
    <property type="molecule type" value="Genomic_DNA"/>
</dbReference>
<dbReference type="NCBIfam" id="TIGR00252">
    <property type="entry name" value="YraN family protein"/>
    <property type="match status" value="1"/>
</dbReference>
<dbReference type="OrthoDB" id="9802516at2"/>
<name>A0A1H3GTI5_9FIRM</name>
<organism evidence="3 4">
    <name type="scientific">Lachnobacterium bovis DSM 14045</name>
    <dbReference type="NCBI Taxonomy" id="1122142"/>
    <lineage>
        <taxon>Bacteria</taxon>
        <taxon>Bacillati</taxon>
        <taxon>Bacillota</taxon>
        <taxon>Clostridia</taxon>
        <taxon>Lachnospirales</taxon>
        <taxon>Lachnospiraceae</taxon>
        <taxon>Lachnobacterium</taxon>
    </lineage>
</organism>
<keyword evidence="3" id="KW-0540">Nuclease</keyword>
<reference evidence="3 4" key="1">
    <citation type="submission" date="2016-10" db="EMBL/GenBank/DDBJ databases">
        <authorList>
            <person name="de Groot N.N."/>
        </authorList>
    </citation>
    <scope>NUCLEOTIDE SEQUENCE [LARGE SCALE GENOMIC DNA]</scope>
    <source>
        <strain evidence="3 4">DSM 14045</strain>
    </source>
</reference>
<dbReference type="GO" id="GO:0003676">
    <property type="term" value="F:nucleic acid binding"/>
    <property type="evidence" value="ECO:0007669"/>
    <property type="project" value="InterPro"/>
</dbReference>
<dbReference type="NCBIfam" id="NF009150">
    <property type="entry name" value="PRK12497.1-3"/>
    <property type="match status" value="1"/>
</dbReference>
<gene>
    <name evidence="3" type="ORF">SAMN02910414_00656</name>
</gene>
<comment type="similarity">
    <text evidence="1 2">Belongs to the UPF0102 family.</text>
</comment>
<keyword evidence="3" id="KW-0378">Hydrolase</keyword>
<dbReference type="STRING" id="1122142.SAMN02910414_00656"/>
<evidence type="ECO:0000313" key="3">
    <source>
        <dbReference type="EMBL" id="SDY06581.1"/>
    </source>
</evidence>
<dbReference type="PANTHER" id="PTHR34039:SF1">
    <property type="entry name" value="UPF0102 PROTEIN YRAN"/>
    <property type="match status" value="1"/>
</dbReference>
<dbReference type="SUPFAM" id="SSF52980">
    <property type="entry name" value="Restriction endonuclease-like"/>
    <property type="match status" value="1"/>
</dbReference>
<dbReference type="Gene3D" id="3.40.1350.10">
    <property type="match status" value="1"/>
</dbReference>
<dbReference type="InterPro" id="IPR011856">
    <property type="entry name" value="tRNA_endonuc-like_dom_sf"/>
</dbReference>
<evidence type="ECO:0000256" key="2">
    <source>
        <dbReference type="HAMAP-Rule" id="MF_00048"/>
    </source>
</evidence>
<keyword evidence="4" id="KW-1185">Reference proteome</keyword>
<dbReference type="RefSeq" id="WP_074716137.1">
    <property type="nucleotide sequence ID" value="NZ_FNPG01000007.1"/>
</dbReference>